<evidence type="ECO:0000256" key="10">
    <source>
        <dbReference type="ARBA" id="ARBA00022777"/>
    </source>
</evidence>
<gene>
    <name evidence="18" type="ORF">TW72_00560</name>
</gene>
<feature type="transmembrane region" description="Helical" evidence="16">
    <location>
        <begin position="6"/>
        <end position="28"/>
    </location>
</feature>
<evidence type="ECO:0000256" key="6">
    <source>
        <dbReference type="ARBA" id="ARBA00022553"/>
    </source>
</evidence>
<keyword evidence="14 16" id="KW-0472">Membrane</keyword>
<evidence type="ECO:0000256" key="15">
    <source>
        <dbReference type="ARBA" id="ARBA00073143"/>
    </source>
</evidence>
<dbReference type="Pfam" id="PF02743">
    <property type="entry name" value="dCache_1"/>
    <property type="match status" value="1"/>
</dbReference>
<evidence type="ECO:0000256" key="14">
    <source>
        <dbReference type="ARBA" id="ARBA00023136"/>
    </source>
</evidence>
<evidence type="ECO:0000256" key="7">
    <source>
        <dbReference type="ARBA" id="ARBA00022679"/>
    </source>
</evidence>
<dbReference type="EC" id="2.7.13.3" evidence="3"/>
<evidence type="ECO:0000256" key="3">
    <source>
        <dbReference type="ARBA" id="ARBA00012438"/>
    </source>
</evidence>
<dbReference type="GO" id="GO:0005886">
    <property type="term" value="C:plasma membrane"/>
    <property type="evidence" value="ECO:0007669"/>
    <property type="project" value="UniProtKB-SubCell"/>
</dbReference>
<dbReference type="Gene3D" id="1.10.287.130">
    <property type="match status" value="1"/>
</dbReference>
<dbReference type="CDD" id="cd00082">
    <property type="entry name" value="HisKA"/>
    <property type="match status" value="1"/>
</dbReference>
<comment type="subcellular location">
    <subcellularLocation>
        <location evidence="2">Cell inner membrane</location>
        <topology evidence="2">Multi-pass membrane protein</topology>
    </subcellularLocation>
</comment>
<keyword evidence="4" id="KW-1003">Cell membrane</keyword>
<dbReference type="Gene3D" id="3.30.450.20">
    <property type="entry name" value="PAS domain"/>
    <property type="match status" value="2"/>
</dbReference>
<keyword evidence="10" id="KW-0418">Kinase</keyword>
<dbReference type="InterPro" id="IPR036890">
    <property type="entry name" value="HATPase_C_sf"/>
</dbReference>
<dbReference type="GO" id="GO:0000155">
    <property type="term" value="F:phosphorelay sensor kinase activity"/>
    <property type="evidence" value="ECO:0007669"/>
    <property type="project" value="InterPro"/>
</dbReference>
<keyword evidence="12 16" id="KW-1133">Transmembrane helix</keyword>
<dbReference type="RefSeq" id="WP_045978952.1">
    <property type="nucleotide sequence ID" value="NZ_JXXY01000005.1"/>
</dbReference>
<dbReference type="CDD" id="cd12914">
    <property type="entry name" value="PDC1_DGC_like"/>
    <property type="match status" value="1"/>
</dbReference>
<dbReference type="InterPro" id="IPR003594">
    <property type="entry name" value="HATPase_dom"/>
</dbReference>
<keyword evidence="19" id="KW-1185">Reference proteome</keyword>
<dbReference type="Gene3D" id="3.30.565.10">
    <property type="entry name" value="Histidine kinase-like ATPase, C-terminal domain"/>
    <property type="match status" value="1"/>
</dbReference>
<evidence type="ECO:0000256" key="9">
    <source>
        <dbReference type="ARBA" id="ARBA00022741"/>
    </source>
</evidence>
<dbReference type="SUPFAM" id="SSF103190">
    <property type="entry name" value="Sensory domain-like"/>
    <property type="match status" value="1"/>
</dbReference>
<evidence type="ECO:0000256" key="1">
    <source>
        <dbReference type="ARBA" id="ARBA00000085"/>
    </source>
</evidence>
<evidence type="ECO:0000256" key="8">
    <source>
        <dbReference type="ARBA" id="ARBA00022692"/>
    </source>
</evidence>
<dbReference type="InterPro" id="IPR029151">
    <property type="entry name" value="Sensor-like_sf"/>
</dbReference>
<dbReference type="OrthoDB" id="9772100at2"/>
<dbReference type="EMBL" id="JXXZ01000001">
    <property type="protein sequence ID" value="KJZ02205.1"/>
    <property type="molecule type" value="Genomic_DNA"/>
</dbReference>
<keyword evidence="9" id="KW-0547">Nucleotide-binding</keyword>
<organism evidence="18 19">
    <name type="scientific">Pseudoalteromonas ruthenica</name>
    <dbReference type="NCBI Taxonomy" id="151081"/>
    <lineage>
        <taxon>Bacteria</taxon>
        <taxon>Pseudomonadati</taxon>
        <taxon>Pseudomonadota</taxon>
        <taxon>Gammaproteobacteria</taxon>
        <taxon>Alteromonadales</taxon>
        <taxon>Pseudoalteromonadaceae</taxon>
        <taxon>Pseudoalteromonas</taxon>
    </lineage>
</organism>
<evidence type="ECO:0000313" key="18">
    <source>
        <dbReference type="EMBL" id="KJZ02205.1"/>
    </source>
</evidence>
<dbReference type="InterPro" id="IPR033479">
    <property type="entry name" value="dCache_1"/>
</dbReference>
<dbReference type="PANTHER" id="PTHR43065">
    <property type="entry name" value="SENSOR HISTIDINE KINASE"/>
    <property type="match status" value="1"/>
</dbReference>
<dbReference type="SMART" id="SM00387">
    <property type="entry name" value="HATPase_c"/>
    <property type="match status" value="1"/>
</dbReference>
<name>A0A0F4Q4A5_9GAMM</name>
<dbReference type="SUPFAM" id="SSF55874">
    <property type="entry name" value="ATPase domain of HSP90 chaperone/DNA topoisomerase II/histidine kinase"/>
    <property type="match status" value="1"/>
</dbReference>
<dbReference type="InterPro" id="IPR036097">
    <property type="entry name" value="HisK_dim/P_sf"/>
</dbReference>
<dbReference type="InterPro" id="IPR017055">
    <property type="entry name" value="Sig_transdc_His_kinase_DctB"/>
</dbReference>
<evidence type="ECO:0000256" key="4">
    <source>
        <dbReference type="ARBA" id="ARBA00022475"/>
    </source>
</evidence>
<comment type="caution">
    <text evidence="18">The sequence shown here is derived from an EMBL/GenBank/DDBJ whole genome shotgun (WGS) entry which is preliminary data.</text>
</comment>
<dbReference type="PATRIC" id="fig|151081.8.peg.1294"/>
<evidence type="ECO:0000256" key="16">
    <source>
        <dbReference type="SAM" id="Phobius"/>
    </source>
</evidence>
<dbReference type="PRINTS" id="PR00344">
    <property type="entry name" value="BCTRLSENSOR"/>
</dbReference>
<dbReference type="Pfam" id="PF02518">
    <property type="entry name" value="HATPase_c"/>
    <property type="match status" value="1"/>
</dbReference>
<dbReference type="InterPro" id="IPR004358">
    <property type="entry name" value="Sig_transdc_His_kin-like_C"/>
</dbReference>
<evidence type="ECO:0000256" key="5">
    <source>
        <dbReference type="ARBA" id="ARBA00022519"/>
    </source>
</evidence>
<dbReference type="eggNOG" id="COG4191">
    <property type="taxonomic scope" value="Bacteria"/>
</dbReference>
<keyword evidence="5" id="KW-0997">Cell inner membrane</keyword>
<evidence type="ECO:0000313" key="19">
    <source>
        <dbReference type="Proteomes" id="UP000033664"/>
    </source>
</evidence>
<dbReference type="InterPro" id="IPR003661">
    <property type="entry name" value="HisK_dim/P_dom"/>
</dbReference>
<keyword evidence="8 16" id="KW-0812">Transmembrane</keyword>
<keyword evidence="7" id="KW-0808">Transferase</keyword>
<reference evidence="18 19" key="1">
    <citation type="journal article" date="2015" name="BMC Genomics">
        <title>Genome mining reveals unlocked bioactive potential of marine Gram-negative bacteria.</title>
        <authorList>
            <person name="Machado H."/>
            <person name="Sonnenschein E.C."/>
            <person name="Melchiorsen J."/>
            <person name="Gram L."/>
        </authorList>
    </citation>
    <scope>NUCLEOTIDE SEQUENCE [LARGE SCALE GENOMIC DNA]</scope>
    <source>
        <strain evidence="18 19">S3137</strain>
    </source>
</reference>
<protein>
    <recommendedName>
        <fullName evidence="15">C4-dicarboxylate transport sensor protein DctB</fullName>
        <ecNumber evidence="3">2.7.13.3</ecNumber>
    </recommendedName>
</protein>
<dbReference type="AlphaFoldDB" id="A0A0F4Q4A5"/>
<dbReference type="FunFam" id="1.10.287.130:FF:000049">
    <property type="entry name" value="C4-dicarboxylate transport sensor protein DctB"/>
    <property type="match status" value="1"/>
</dbReference>
<dbReference type="GeneID" id="58226977"/>
<evidence type="ECO:0000256" key="13">
    <source>
        <dbReference type="ARBA" id="ARBA00023012"/>
    </source>
</evidence>
<feature type="domain" description="Histidine kinase" evidence="17">
    <location>
        <begin position="359"/>
        <end position="569"/>
    </location>
</feature>
<feature type="transmembrane region" description="Helical" evidence="16">
    <location>
        <begin position="288"/>
        <end position="311"/>
    </location>
</feature>
<keyword evidence="6" id="KW-0597">Phosphoprotein</keyword>
<dbReference type="InterPro" id="IPR005467">
    <property type="entry name" value="His_kinase_dom"/>
</dbReference>
<dbReference type="GO" id="GO:0005524">
    <property type="term" value="F:ATP binding"/>
    <property type="evidence" value="ECO:0007669"/>
    <property type="project" value="UniProtKB-KW"/>
</dbReference>
<accession>A0A0F4Q4A5</accession>
<dbReference type="SUPFAM" id="SSF47384">
    <property type="entry name" value="Homodimeric domain of signal transducing histidine kinase"/>
    <property type="match status" value="1"/>
</dbReference>
<keyword evidence="13" id="KW-0902">Two-component regulatory system</keyword>
<comment type="catalytic activity">
    <reaction evidence="1">
        <text>ATP + protein L-histidine = ADP + protein N-phospho-L-histidine.</text>
        <dbReference type="EC" id="2.7.13.3"/>
    </reaction>
</comment>
<evidence type="ECO:0000256" key="11">
    <source>
        <dbReference type="ARBA" id="ARBA00022840"/>
    </source>
</evidence>
<dbReference type="PANTHER" id="PTHR43065:SF46">
    <property type="entry name" value="C4-DICARBOXYLATE TRANSPORT SENSOR PROTEIN DCTB"/>
    <property type="match status" value="1"/>
</dbReference>
<evidence type="ECO:0000256" key="2">
    <source>
        <dbReference type="ARBA" id="ARBA00004429"/>
    </source>
</evidence>
<proteinExistence type="predicted"/>
<keyword evidence="11" id="KW-0067">ATP-binding</keyword>
<evidence type="ECO:0000256" key="12">
    <source>
        <dbReference type="ARBA" id="ARBA00022989"/>
    </source>
</evidence>
<dbReference type="PIRSF" id="PIRSF036431">
    <property type="entry name" value="STHK_DctB"/>
    <property type="match status" value="1"/>
</dbReference>
<sequence length="572" mass="64015">MSNKLVIKLLVYSVVLVVAMVLTVQVTVQQQAQRAHQQARVQGAHLSDYIDRQFSRYQRIVDSLSRSKAVHQALDIKRAASQDTDRYLHDMQLASGASDVYLLNTSGTVVATSNWHLPYSYKGNNFAFRGYFRDAMRHHSAIDFALGQRSRKRGFYFSQAVIVAGEVAGVIVVKVNASQFEADKAALDSVQDTLFALVDENHVVLMSNAEPWRLTSLSPMTTPQRQQLKQSQQFLERTIAPAPWQWQGQAQVYIAKRKRTFVIDDTALARAPYQLLTLVPRNYLNETLVARLGVTLMCLLVLIALVEYLLVKVAGYRQLLYSERSLAEQVKQRSQELEQAQDALVRTAKLATIGQLSASVNHEINQPLSAMSAYIAASKRLIARGQYDKALSNLQLIEQLVNRVHAIAAQLKSFSQKREHKMQATSLAQTIDNALLVAGPQLKEYGVEVCYHPPNVTVWVDPYQFEQVLVNLFANACQAMEKQAVKRLRIEADSDDENVYLSIIDTGSGIEHHALSSIFEPFYTTKSEHGLGLGLSISKQIIESFQGTLSAHNHPDGGAEFLISLHQQEPQI</sequence>
<dbReference type="PROSITE" id="PS50109">
    <property type="entry name" value="HIS_KIN"/>
    <property type="match status" value="1"/>
</dbReference>
<evidence type="ECO:0000259" key="17">
    <source>
        <dbReference type="PROSITE" id="PS50109"/>
    </source>
</evidence>
<dbReference type="Proteomes" id="UP000033664">
    <property type="component" value="Unassembled WGS sequence"/>
</dbReference>